<organism evidence="2 3">
    <name type="scientific">Pseudoalteromonas fuliginea</name>
    <dbReference type="NCBI Taxonomy" id="1872678"/>
    <lineage>
        <taxon>Bacteria</taxon>
        <taxon>Pseudomonadati</taxon>
        <taxon>Pseudomonadota</taxon>
        <taxon>Gammaproteobacteria</taxon>
        <taxon>Alteromonadales</taxon>
        <taxon>Pseudoalteromonadaceae</taxon>
        <taxon>Pseudoalteromonas</taxon>
    </lineage>
</organism>
<sequence length="96" mass="11056">NCGRGYGLIQWTSANRYYGLGDFAKKYGGSPSSLQTQLRYLTNEVQWKHIESHMKKGGRSIYSYMDTTYSWIGWGHHGARTSYAHDYANRLVQVEV</sequence>
<evidence type="ECO:0000313" key="2">
    <source>
        <dbReference type="EMBL" id="KDC46203.1"/>
    </source>
</evidence>
<evidence type="ECO:0000313" key="3">
    <source>
        <dbReference type="Proteomes" id="UP000027154"/>
    </source>
</evidence>
<dbReference type="RefSeq" id="WP_033032550.1">
    <property type="nucleotide sequence ID" value="NZ_JJNZ01000203.1"/>
</dbReference>
<protein>
    <recommendedName>
        <fullName evidence="1">Phage tail lysozyme domain-containing protein</fullName>
    </recommendedName>
</protein>
<proteinExistence type="predicted"/>
<gene>
    <name evidence="2" type="ORF">DC53_21525</name>
</gene>
<accession>A0ABD3Y3N4</accession>
<evidence type="ECO:0000259" key="1">
    <source>
        <dbReference type="Pfam" id="PF18013"/>
    </source>
</evidence>
<name>A0ABD3Y3N4_9GAMM</name>
<dbReference type="InterPro" id="IPR041219">
    <property type="entry name" value="Phage_lysozyme2"/>
</dbReference>
<dbReference type="AlphaFoldDB" id="A0ABD3Y3N4"/>
<feature type="domain" description="Phage tail lysozyme" evidence="1">
    <location>
        <begin position="3"/>
        <end position="89"/>
    </location>
</feature>
<feature type="non-terminal residue" evidence="2">
    <location>
        <position position="1"/>
    </location>
</feature>
<reference evidence="2 3" key="1">
    <citation type="submission" date="2014-04" db="EMBL/GenBank/DDBJ databases">
        <title>Pseudoalteromonas galatheae sp. nov., isolated from a deep-sea polychaete near Canal Concepcion, Chile.</title>
        <authorList>
            <person name="Machado H.R."/>
            <person name="Gram L."/>
            <person name="Vynne N.G."/>
        </authorList>
    </citation>
    <scope>NUCLEOTIDE SEQUENCE [LARGE SCALE GENOMIC DNA]</scope>
    <source>
        <strain evidence="2 3">KMM216</strain>
    </source>
</reference>
<dbReference type="Proteomes" id="UP000027154">
    <property type="component" value="Unassembled WGS sequence"/>
</dbReference>
<comment type="caution">
    <text evidence="2">The sequence shown here is derived from an EMBL/GenBank/DDBJ whole genome shotgun (WGS) entry which is preliminary data.</text>
</comment>
<dbReference type="Gene3D" id="1.10.530.10">
    <property type="match status" value="1"/>
</dbReference>
<dbReference type="Pfam" id="PF18013">
    <property type="entry name" value="Phage_lysozyme2"/>
    <property type="match status" value="1"/>
</dbReference>
<dbReference type="EMBL" id="JJNZ01000203">
    <property type="protein sequence ID" value="KDC46203.1"/>
    <property type="molecule type" value="Genomic_DNA"/>
</dbReference>